<keyword evidence="5" id="KW-0433">Leucine-rich repeat</keyword>
<evidence type="ECO:0000256" key="2">
    <source>
        <dbReference type="ARBA" id="ARBA00006286"/>
    </source>
</evidence>
<evidence type="ECO:0000256" key="4">
    <source>
        <dbReference type="ARBA" id="ARBA00022490"/>
    </source>
</evidence>
<dbReference type="InterPro" id="IPR029071">
    <property type="entry name" value="Ubiquitin-like_domsf"/>
</dbReference>
<evidence type="ECO:0000256" key="9">
    <source>
        <dbReference type="ARBA" id="ARBA00030180"/>
    </source>
</evidence>
<dbReference type="Gene3D" id="3.80.10.10">
    <property type="entry name" value="Ribonuclease Inhibitor"/>
    <property type="match status" value="2"/>
</dbReference>
<dbReference type="Proteomes" id="UP000747542">
    <property type="component" value="Unassembled WGS sequence"/>
</dbReference>
<dbReference type="Gene3D" id="3.10.20.90">
    <property type="entry name" value="Phosphatidylinositol 3-kinase Catalytic Subunit, Chain A, domain 1"/>
    <property type="match status" value="1"/>
</dbReference>
<evidence type="ECO:0000256" key="1">
    <source>
        <dbReference type="ARBA" id="ARBA00004496"/>
    </source>
</evidence>
<comment type="subunit">
    <text evidence="8">Supercomplex made of cofactors A to E. Cofactors A and D function by capturing and stabilizing tubulin in a quasi-native conformation. Cofactor E binds to the cofactor D-tubulin complex; interaction with cofactor C then causes the release of tubulin polypeptides that are committed to the native state.</text>
</comment>
<organism evidence="11 12">
    <name type="scientific">Homarus americanus</name>
    <name type="common">American lobster</name>
    <dbReference type="NCBI Taxonomy" id="6706"/>
    <lineage>
        <taxon>Eukaryota</taxon>
        <taxon>Metazoa</taxon>
        <taxon>Ecdysozoa</taxon>
        <taxon>Arthropoda</taxon>
        <taxon>Crustacea</taxon>
        <taxon>Multicrustacea</taxon>
        <taxon>Malacostraca</taxon>
        <taxon>Eumalacostraca</taxon>
        <taxon>Eucarida</taxon>
        <taxon>Decapoda</taxon>
        <taxon>Pleocyemata</taxon>
        <taxon>Astacidea</taxon>
        <taxon>Nephropoidea</taxon>
        <taxon>Nephropidae</taxon>
        <taxon>Homarus</taxon>
    </lineage>
</organism>
<reference evidence="11" key="1">
    <citation type="journal article" date="2021" name="Sci. Adv.">
        <title>The American lobster genome reveals insights on longevity, neural, and immune adaptations.</title>
        <authorList>
            <person name="Polinski J.M."/>
            <person name="Zimin A.V."/>
            <person name="Clark K.F."/>
            <person name="Kohn A.B."/>
            <person name="Sadowski N."/>
            <person name="Timp W."/>
            <person name="Ptitsyn A."/>
            <person name="Khanna P."/>
            <person name="Romanova D.Y."/>
            <person name="Williams P."/>
            <person name="Greenwood S.J."/>
            <person name="Moroz L.L."/>
            <person name="Walt D.R."/>
            <person name="Bodnar A.G."/>
        </authorList>
    </citation>
    <scope>NUCLEOTIDE SEQUENCE</scope>
    <source>
        <strain evidence="11">GMGI-L3</strain>
    </source>
</reference>
<evidence type="ECO:0000259" key="10">
    <source>
        <dbReference type="PROSITE" id="PS50245"/>
    </source>
</evidence>
<dbReference type="PANTHER" id="PTHR15454">
    <property type="entry name" value="NISCHARIN RELATED"/>
    <property type="match status" value="1"/>
</dbReference>
<dbReference type="FunFam" id="2.30.30.190:FF:000016">
    <property type="entry name" value="Tubulin-folding cofactor E"/>
    <property type="match status" value="1"/>
</dbReference>
<dbReference type="SMART" id="SM01052">
    <property type="entry name" value="CAP_GLY"/>
    <property type="match status" value="1"/>
</dbReference>
<keyword evidence="6" id="KW-0677">Repeat</keyword>
<dbReference type="Gene3D" id="2.30.30.190">
    <property type="entry name" value="CAP Gly-rich-like domain"/>
    <property type="match status" value="1"/>
</dbReference>
<evidence type="ECO:0000256" key="7">
    <source>
        <dbReference type="ARBA" id="ARBA00023186"/>
    </source>
</evidence>
<evidence type="ECO:0000256" key="3">
    <source>
        <dbReference type="ARBA" id="ARBA00015004"/>
    </source>
</evidence>
<keyword evidence="4" id="KW-0963">Cytoplasm</keyword>
<dbReference type="InterPro" id="IPR036859">
    <property type="entry name" value="CAP-Gly_dom_sf"/>
</dbReference>
<evidence type="ECO:0000256" key="6">
    <source>
        <dbReference type="ARBA" id="ARBA00022737"/>
    </source>
</evidence>
<feature type="domain" description="CAP-Gly" evidence="10">
    <location>
        <begin position="286"/>
        <end position="330"/>
    </location>
</feature>
<evidence type="ECO:0000256" key="5">
    <source>
        <dbReference type="ARBA" id="ARBA00022614"/>
    </source>
</evidence>
<gene>
    <name evidence="11" type="primary">tbce-L</name>
    <name evidence="11" type="ORF">Hamer_G015635</name>
</gene>
<dbReference type="InterPro" id="IPR000938">
    <property type="entry name" value="CAP-Gly_domain"/>
</dbReference>
<evidence type="ECO:0000256" key="8">
    <source>
        <dbReference type="ARBA" id="ARBA00026055"/>
    </source>
</evidence>
<dbReference type="SUPFAM" id="SSF52058">
    <property type="entry name" value="L domain-like"/>
    <property type="match status" value="1"/>
</dbReference>
<proteinExistence type="inferred from homology"/>
<dbReference type="SUPFAM" id="SSF74924">
    <property type="entry name" value="Cap-Gly domain"/>
    <property type="match status" value="1"/>
</dbReference>
<comment type="caution">
    <text evidence="11">The sequence shown here is derived from an EMBL/GenBank/DDBJ whole genome shotgun (WGS) entry which is preliminary data.</text>
</comment>
<dbReference type="AlphaFoldDB" id="A0A8J5JKY2"/>
<keyword evidence="7" id="KW-0143">Chaperone</keyword>
<evidence type="ECO:0000313" key="12">
    <source>
        <dbReference type="Proteomes" id="UP000747542"/>
    </source>
</evidence>
<dbReference type="EMBL" id="JAHLQT010043233">
    <property type="protein sequence ID" value="KAG7155034.1"/>
    <property type="molecule type" value="Genomic_DNA"/>
</dbReference>
<dbReference type="InterPro" id="IPR044079">
    <property type="entry name" value="Ubl_TBCE"/>
</dbReference>
<keyword evidence="12" id="KW-1185">Reference proteome</keyword>
<evidence type="ECO:0000313" key="11">
    <source>
        <dbReference type="EMBL" id="KAG7155034.1"/>
    </source>
</evidence>
<dbReference type="Pfam" id="PF01302">
    <property type="entry name" value="CAP_GLY"/>
    <property type="match status" value="1"/>
</dbReference>
<dbReference type="CDD" id="cd17044">
    <property type="entry name" value="Ubl_TBCE"/>
    <property type="match status" value="1"/>
</dbReference>
<dbReference type="GO" id="GO:0005737">
    <property type="term" value="C:cytoplasm"/>
    <property type="evidence" value="ECO:0007669"/>
    <property type="project" value="UniProtKB-SubCell"/>
</dbReference>
<sequence>MKRKQEGCDGEETVKRLASPTSIVSDQYLVQPQHLTTVQLLTPATAESLIGASSGVSTVGTLAVPTAVAVAVQTDHGAVDDQCLLGGTITYTQPTPHSSPCNIVLASPQPFVPTSIPVTDQATIASNNSVGVSNTISTGAVPVLATADNRIISYSNSAADNNLLSYNSSTSDNSNTCTAFSTTSINTAISYSTSYISTNSPAPTVSGPLPTVANTYATKRSQESLIERQQRLSERFNALIRAKIVELVRARGIKKTVCPSEMDRTALRIGNRVESDGARGTVRWIGEVPTTEGIWYGVDWDDASRGRHNGTHNGITYFETRFPTSGSFIRPAKLNPGICLEAAIRGRYQDDSTIPSQVTEQLQRTIKARFVEVVGMDKVAQKQSNLQELEIVVLNGWKVNGTDESDLLTLLPRLHYLDLSNSLLSSWKAVADITCQLPNLQLLNISGNLLSLPEQPNELLQSVCHIKHLVLNNMMGYTWQELLTCCAMFPALKKLQMAFNNLEILGPIPAGVLQSLEEIDVGVNPISSWQEICHLGSLPRLENLNANNCQLSTINFFSTRASEKTTLFPSLKHLMVANNPLETWASIEELNKLPGLEELVISYDMKISPYFQEFTFARITNLKVLNRTKVTRKERRDCELFYLKSFSNEYYKCGGTEDGCTDVLTDDFKRKHPVYLQLVKDLGSPVDETGCTNQKSQKLKDLKIELKIVTLDDDEREPCFRSFLPSTRVAKVKMMIKRHLKINPAIDLKLSYSTSRGGETFEIPMDNDMQEIAFYSISTGDILLVRW</sequence>
<comment type="subcellular location">
    <subcellularLocation>
        <location evidence="1">Cytoplasm</location>
    </subcellularLocation>
</comment>
<dbReference type="PROSITE" id="PS50245">
    <property type="entry name" value="CAP_GLY_2"/>
    <property type="match status" value="1"/>
</dbReference>
<comment type="similarity">
    <text evidence="2">Belongs to the TBCE family.</text>
</comment>
<accession>A0A8J5JKY2</accession>
<dbReference type="SUPFAM" id="SSF54236">
    <property type="entry name" value="Ubiquitin-like"/>
    <property type="match status" value="1"/>
</dbReference>
<dbReference type="InterPro" id="IPR032675">
    <property type="entry name" value="LRR_dom_sf"/>
</dbReference>
<name>A0A8J5JKY2_HOMAM</name>
<protein>
    <recommendedName>
        <fullName evidence="3">Tubulin-specific chaperone E</fullName>
    </recommendedName>
    <alternativeName>
        <fullName evidence="9">Tubulin-folding cofactor E</fullName>
    </alternativeName>
</protein>